<organism evidence="1 2">
    <name type="scientific">Actinokineospora auranticolor</name>
    <dbReference type="NCBI Taxonomy" id="155976"/>
    <lineage>
        <taxon>Bacteria</taxon>
        <taxon>Bacillati</taxon>
        <taxon>Actinomycetota</taxon>
        <taxon>Actinomycetes</taxon>
        <taxon>Pseudonocardiales</taxon>
        <taxon>Pseudonocardiaceae</taxon>
        <taxon>Actinokineospora</taxon>
    </lineage>
</organism>
<accession>A0A2S6GF11</accession>
<dbReference type="AlphaFoldDB" id="A0A2S6GF11"/>
<comment type="caution">
    <text evidence="1">The sequence shown here is derived from an EMBL/GenBank/DDBJ whole genome shotgun (WGS) entry which is preliminary data.</text>
</comment>
<dbReference type="EMBL" id="PTIX01000024">
    <property type="protein sequence ID" value="PPK63813.1"/>
    <property type="molecule type" value="Genomic_DNA"/>
</dbReference>
<evidence type="ECO:0000313" key="1">
    <source>
        <dbReference type="EMBL" id="PPK63813.1"/>
    </source>
</evidence>
<sequence length="237" mass="27267">MWFEGNPWSEGHRIRTFEWVWGLDEQGALWFDPLLITRNYDAERMPPEPPDSDDKREWDSPELWSGYVGCLMEPLDYHGFPVATPGSPFSLTAAEPRVLTLDPLPEPPNTRHAFQLQLLGHDTCADHRFVVTRQPDGRHRIDWTARIALVYAGDEEYKYAFRAELHDCVPLHVTYPSEMRPDEAHEALAAVVDVPERFVPAVAHTRPVLSYARPISAPPARRWPWRSLGARRRPRSG</sequence>
<protein>
    <submittedName>
        <fullName evidence="1">Uncharacterized protein</fullName>
    </submittedName>
</protein>
<proteinExistence type="predicted"/>
<evidence type="ECO:0000313" key="2">
    <source>
        <dbReference type="Proteomes" id="UP000239203"/>
    </source>
</evidence>
<reference evidence="1 2" key="1">
    <citation type="submission" date="2018-02" db="EMBL/GenBank/DDBJ databases">
        <title>Genomic Encyclopedia of Archaeal and Bacterial Type Strains, Phase II (KMG-II): from individual species to whole genera.</title>
        <authorList>
            <person name="Goeker M."/>
        </authorList>
    </citation>
    <scope>NUCLEOTIDE SEQUENCE [LARGE SCALE GENOMIC DNA]</scope>
    <source>
        <strain evidence="1 2">YU 961-1</strain>
    </source>
</reference>
<name>A0A2S6GF11_9PSEU</name>
<keyword evidence="2" id="KW-1185">Reference proteome</keyword>
<dbReference type="Proteomes" id="UP000239203">
    <property type="component" value="Unassembled WGS sequence"/>
</dbReference>
<gene>
    <name evidence="1" type="ORF">CLV40_12457</name>
</gene>